<keyword evidence="1" id="KW-0862">Zinc</keyword>
<reference evidence="3" key="1">
    <citation type="submission" date="2023-11" db="EMBL/GenBank/DDBJ databases">
        <authorList>
            <person name="De Vega J J."/>
            <person name="De Vega J J."/>
        </authorList>
    </citation>
    <scope>NUCLEOTIDE SEQUENCE</scope>
</reference>
<proteinExistence type="predicted"/>
<dbReference type="GO" id="GO:0008270">
    <property type="term" value="F:zinc ion binding"/>
    <property type="evidence" value="ECO:0007669"/>
    <property type="project" value="UniProtKB-KW"/>
</dbReference>
<gene>
    <name evidence="3" type="ORF">MYCIT1_LOCUS2996</name>
</gene>
<dbReference type="InterPro" id="IPR000679">
    <property type="entry name" value="Znf_GATA"/>
</dbReference>
<dbReference type="AlphaFoldDB" id="A0AAD2JV51"/>
<keyword evidence="1" id="KW-0863">Zinc-finger</keyword>
<name>A0AAD2JV51_9AGAR</name>
<evidence type="ECO:0000259" key="2">
    <source>
        <dbReference type="PROSITE" id="PS50114"/>
    </source>
</evidence>
<dbReference type="GO" id="GO:0006355">
    <property type="term" value="P:regulation of DNA-templated transcription"/>
    <property type="evidence" value="ECO:0007669"/>
    <property type="project" value="InterPro"/>
</dbReference>
<dbReference type="GO" id="GO:0043565">
    <property type="term" value="F:sequence-specific DNA binding"/>
    <property type="evidence" value="ECO:0007669"/>
    <property type="project" value="InterPro"/>
</dbReference>
<feature type="domain" description="GATA-type" evidence="2">
    <location>
        <begin position="58"/>
        <end position="90"/>
    </location>
</feature>
<sequence length="96" mass="11521">MRPKLLFISRMHVHYAARVLHEPPAPRLRSWCSTRSTQHRSTKETEYLHRRYLRQQRTDCHATGRPLWHWSTLNWGKTACNQCGLYERTHLRRAAG</sequence>
<keyword evidence="1" id="KW-0479">Metal-binding</keyword>
<organism evidence="3 4">
    <name type="scientific">Mycena citricolor</name>
    <dbReference type="NCBI Taxonomy" id="2018698"/>
    <lineage>
        <taxon>Eukaryota</taxon>
        <taxon>Fungi</taxon>
        <taxon>Dikarya</taxon>
        <taxon>Basidiomycota</taxon>
        <taxon>Agaricomycotina</taxon>
        <taxon>Agaricomycetes</taxon>
        <taxon>Agaricomycetidae</taxon>
        <taxon>Agaricales</taxon>
        <taxon>Marasmiineae</taxon>
        <taxon>Mycenaceae</taxon>
        <taxon>Mycena</taxon>
    </lineage>
</organism>
<protein>
    <recommendedName>
        <fullName evidence="2">GATA-type domain-containing protein</fullName>
    </recommendedName>
</protein>
<comment type="caution">
    <text evidence="3">The sequence shown here is derived from an EMBL/GenBank/DDBJ whole genome shotgun (WGS) entry which is preliminary data.</text>
</comment>
<evidence type="ECO:0000313" key="3">
    <source>
        <dbReference type="EMBL" id="CAK5263532.1"/>
    </source>
</evidence>
<dbReference type="Proteomes" id="UP001295794">
    <property type="component" value="Unassembled WGS sequence"/>
</dbReference>
<evidence type="ECO:0000313" key="4">
    <source>
        <dbReference type="Proteomes" id="UP001295794"/>
    </source>
</evidence>
<dbReference type="PROSITE" id="PS50114">
    <property type="entry name" value="GATA_ZN_FINGER_2"/>
    <property type="match status" value="1"/>
</dbReference>
<accession>A0AAD2JV51</accession>
<evidence type="ECO:0000256" key="1">
    <source>
        <dbReference type="PROSITE-ProRule" id="PRU00094"/>
    </source>
</evidence>
<keyword evidence="4" id="KW-1185">Reference proteome</keyword>
<dbReference type="EMBL" id="CAVNYO010000040">
    <property type="protein sequence ID" value="CAK5263532.1"/>
    <property type="molecule type" value="Genomic_DNA"/>
</dbReference>